<sequence length="116" mass="12138">MSPVFKRYIGTALVLMLALTGQAMAIARGAPGPAGQVELCTGGGPVMVYLDETGAPVGPPHICPDFALSLILQVAEPEMRPQPVDAPYRLATVRADLQNTELPQPPMLARAPPPGL</sequence>
<dbReference type="EMBL" id="JASMWN010000005">
    <property type="protein sequence ID" value="MDU9004014.1"/>
    <property type="molecule type" value="Genomic_DNA"/>
</dbReference>
<keyword evidence="1" id="KW-0732">Signal</keyword>
<organism evidence="2 3">
    <name type="scientific">Sedimentitalea todarodis</name>
    <dbReference type="NCBI Taxonomy" id="1631240"/>
    <lineage>
        <taxon>Bacteria</taxon>
        <taxon>Pseudomonadati</taxon>
        <taxon>Pseudomonadota</taxon>
        <taxon>Alphaproteobacteria</taxon>
        <taxon>Rhodobacterales</taxon>
        <taxon>Paracoccaceae</taxon>
        <taxon>Sedimentitalea</taxon>
    </lineage>
</organism>
<name>A0ABU3VCY8_9RHOB</name>
<keyword evidence="3" id="KW-1185">Reference proteome</keyword>
<accession>A0ABU3VCY8</accession>
<evidence type="ECO:0000256" key="1">
    <source>
        <dbReference type="SAM" id="SignalP"/>
    </source>
</evidence>
<comment type="caution">
    <text evidence="2">The sequence shown here is derived from an EMBL/GenBank/DDBJ whole genome shotgun (WGS) entry which is preliminary data.</text>
</comment>
<dbReference type="RefSeq" id="WP_316775335.1">
    <property type="nucleotide sequence ID" value="NZ_JASMWN010000005.1"/>
</dbReference>
<evidence type="ECO:0000313" key="2">
    <source>
        <dbReference type="EMBL" id="MDU9004014.1"/>
    </source>
</evidence>
<evidence type="ECO:0000313" key="3">
    <source>
        <dbReference type="Proteomes" id="UP001255416"/>
    </source>
</evidence>
<proteinExistence type="predicted"/>
<evidence type="ECO:0008006" key="4">
    <source>
        <dbReference type="Google" id="ProtNLM"/>
    </source>
</evidence>
<reference evidence="3" key="1">
    <citation type="submission" date="2023-05" db="EMBL/GenBank/DDBJ databases">
        <title>Sedimentitalea sp. nov. JM2-8.</title>
        <authorList>
            <person name="Huang J."/>
        </authorList>
    </citation>
    <scope>NUCLEOTIDE SEQUENCE [LARGE SCALE GENOMIC DNA]</scope>
    <source>
        <strain evidence="3">KHS03</strain>
    </source>
</reference>
<feature type="chain" id="PRO_5047337216" description="DUF2946 domain-containing protein" evidence="1">
    <location>
        <begin position="26"/>
        <end position="116"/>
    </location>
</feature>
<feature type="signal peptide" evidence="1">
    <location>
        <begin position="1"/>
        <end position="25"/>
    </location>
</feature>
<protein>
    <recommendedName>
        <fullName evidence="4">DUF2946 domain-containing protein</fullName>
    </recommendedName>
</protein>
<dbReference type="Proteomes" id="UP001255416">
    <property type="component" value="Unassembled WGS sequence"/>
</dbReference>
<gene>
    <name evidence="2" type="ORF">QO231_09120</name>
</gene>